<accession>A0A9Q8ZSY8</accession>
<dbReference type="InterPro" id="IPR012674">
    <property type="entry name" value="Calycin"/>
</dbReference>
<dbReference type="SUPFAM" id="SSF50814">
    <property type="entry name" value="Lipocalins"/>
    <property type="match status" value="1"/>
</dbReference>
<keyword evidence="2" id="KW-1185">Reference proteome</keyword>
<evidence type="ECO:0000313" key="2">
    <source>
        <dbReference type="Proteomes" id="UP001055911"/>
    </source>
</evidence>
<sequence>MPHKLPSQPVHIEGETILHQAGEEEHYRFSAVGQLVQLGTTVYLRFNEDNEEAVPVTYKIDGPNSLRISRRGESQLTLQLIAGQRTQNVDVTPYGKLQIAAEATAVETEFDLADLRGTVSADYRIFTDDEEVGNHQIRLQFYR</sequence>
<dbReference type="Gene3D" id="2.40.128.20">
    <property type="match status" value="1"/>
</dbReference>
<dbReference type="Pfam" id="PF09148">
    <property type="entry name" value="DUF1934"/>
    <property type="match status" value="1"/>
</dbReference>
<reference evidence="1" key="1">
    <citation type="submission" date="2022-05" db="EMBL/GenBank/DDBJ databases">
        <authorList>
            <person name="Oliphant S.A."/>
            <person name="Watson-Haigh N.S."/>
            <person name="Sumby K.M."/>
            <person name="Gardner J.M."/>
            <person name="Jiranek V."/>
        </authorList>
    </citation>
    <scope>NUCLEOTIDE SEQUENCE</scope>
    <source>
        <strain evidence="1">KI4_B1</strain>
    </source>
</reference>
<organism evidence="1 2">
    <name type="scientific">Fructilactobacillus cliffordii</name>
    <dbReference type="NCBI Taxonomy" id="2940299"/>
    <lineage>
        <taxon>Bacteria</taxon>
        <taxon>Bacillati</taxon>
        <taxon>Bacillota</taxon>
        <taxon>Bacilli</taxon>
        <taxon>Lactobacillales</taxon>
        <taxon>Lactobacillaceae</taxon>
        <taxon>Fructilactobacillus</taxon>
    </lineage>
</organism>
<proteinExistence type="predicted"/>
<evidence type="ECO:0000313" key="1">
    <source>
        <dbReference type="EMBL" id="USS88773.1"/>
    </source>
</evidence>
<dbReference type="AlphaFoldDB" id="A0A9Q8ZSY8"/>
<gene>
    <name evidence="1" type="ORF">M3M40_04585</name>
</gene>
<dbReference type="EMBL" id="CP097119">
    <property type="protein sequence ID" value="USS88773.1"/>
    <property type="molecule type" value="Genomic_DNA"/>
</dbReference>
<name>A0A9Q8ZSY8_9LACO</name>
<dbReference type="InterPro" id="IPR015231">
    <property type="entry name" value="DUF1934"/>
</dbReference>
<dbReference type="RefSeq" id="WP_252766290.1">
    <property type="nucleotide sequence ID" value="NZ_CP097119.1"/>
</dbReference>
<protein>
    <submittedName>
        <fullName evidence="1">DUF1934 domain-containing protein</fullName>
    </submittedName>
</protein>
<dbReference type="Proteomes" id="UP001055911">
    <property type="component" value="Chromosome"/>
</dbReference>